<dbReference type="EMBL" id="JAGEMK010000004">
    <property type="protein sequence ID" value="MBO1751975.1"/>
    <property type="molecule type" value="Genomic_DNA"/>
</dbReference>
<dbReference type="NCBIfam" id="NF033521">
    <property type="entry name" value="lasso_leader_L3"/>
    <property type="match status" value="1"/>
</dbReference>
<keyword evidence="3" id="KW-1185">Reference proteome</keyword>
<dbReference type="AlphaFoldDB" id="A0A939RV28"/>
<evidence type="ECO:0000313" key="3">
    <source>
        <dbReference type="Proteomes" id="UP000664209"/>
    </source>
</evidence>
<sequence length="53" mass="5574">MRRTEASHVEWESNMGYEKPSITKVGSVADLTLHGRGKGKGKGPKPGHGGGIS</sequence>
<dbReference type="RefSeq" id="WP_208055670.1">
    <property type="nucleotide sequence ID" value="NZ_JAGEMK010000004.1"/>
</dbReference>
<organism evidence="2 3">
    <name type="scientific">Actinotalea soli</name>
    <dbReference type="NCBI Taxonomy" id="2819234"/>
    <lineage>
        <taxon>Bacteria</taxon>
        <taxon>Bacillati</taxon>
        <taxon>Actinomycetota</taxon>
        <taxon>Actinomycetes</taxon>
        <taxon>Micrococcales</taxon>
        <taxon>Cellulomonadaceae</taxon>
        <taxon>Actinotalea</taxon>
    </lineage>
</organism>
<name>A0A939RV28_9CELL</name>
<accession>A0A939RV28</accession>
<dbReference type="Proteomes" id="UP000664209">
    <property type="component" value="Unassembled WGS sequence"/>
</dbReference>
<evidence type="ECO:0000313" key="2">
    <source>
        <dbReference type="EMBL" id="MBO1751975.1"/>
    </source>
</evidence>
<protein>
    <submittedName>
        <fullName evidence="2">Lasso RiPP family leader peptide-containing protein</fullName>
    </submittedName>
</protein>
<comment type="caution">
    <text evidence="2">The sequence shown here is derived from an EMBL/GenBank/DDBJ whole genome shotgun (WGS) entry which is preliminary data.</text>
</comment>
<evidence type="ECO:0000256" key="1">
    <source>
        <dbReference type="SAM" id="MobiDB-lite"/>
    </source>
</evidence>
<reference evidence="2" key="1">
    <citation type="submission" date="2021-03" db="EMBL/GenBank/DDBJ databases">
        <title>Actinotalea soli sp. nov., isolated from soil.</title>
        <authorList>
            <person name="Ping W."/>
            <person name="Zhang J."/>
        </authorList>
    </citation>
    <scope>NUCLEOTIDE SEQUENCE</scope>
    <source>
        <strain evidence="2">BY-33</strain>
    </source>
</reference>
<gene>
    <name evidence="2" type="ORF">J4G33_09185</name>
</gene>
<feature type="compositionally biased region" description="Basic residues" evidence="1">
    <location>
        <begin position="35"/>
        <end position="45"/>
    </location>
</feature>
<proteinExistence type="predicted"/>
<feature type="region of interest" description="Disordered" evidence="1">
    <location>
        <begin position="31"/>
        <end position="53"/>
    </location>
</feature>